<dbReference type="AlphaFoldDB" id="A0A6I2KW42"/>
<dbReference type="PANTHER" id="PTHR45641">
    <property type="entry name" value="TETRATRICOPEPTIDE REPEAT PROTEIN (AFU_ORTHOLOGUE AFUA_6G03870)"/>
    <property type="match status" value="1"/>
</dbReference>
<keyword evidence="6" id="KW-1185">Reference proteome</keyword>
<accession>A0A6I2KW42</accession>
<sequence length="462" mass="49969">MIKHTLSMAMLMAASSFAHALSPTQPACGATVSRSWEQLEQDLALARTKDPLAAAEVLHVQSVRKAATREATYAAELAGQANDLWRAAPATAELAATLQQHAQQMGMSTCALTVPLLRTALAISEKAVGADDARTIGVLADLVRADIGRRDDTALAQDGARLMAAWAAHGDPADAQAAPVYRKMIEYYYRQQQYAQAEPLALRNLKNGEQAHGKEAAALVERLDDLAVIYYGQLRYSEGAALSQRAKAIAVKAAPDSLRAMGGRQKDVEAEMRKLFSNGDVRGAITRGEQELKSLEQTSNNYAAALQKALREREAATSASQMEQLSAVADRARSTAEASEKQLAAMRVRVAELYHHQRRYDLAEPLYQQALLNYTQAQADALELAPVKSDLAMLYRARADNERAASLQAQALEVLLPAYGPDHPDVIDSARELVLLYQRLGNPEAMAGVTARVPTAAATRAN</sequence>
<dbReference type="Pfam" id="PF13424">
    <property type="entry name" value="TPR_12"/>
    <property type="match status" value="1"/>
</dbReference>
<protein>
    <submittedName>
        <fullName evidence="5">Tetratricopeptide repeat protein</fullName>
    </submittedName>
</protein>
<dbReference type="EMBL" id="WKJK01000003">
    <property type="protein sequence ID" value="MRW89983.1"/>
    <property type="molecule type" value="Genomic_DNA"/>
</dbReference>
<evidence type="ECO:0000256" key="3">
    <source>
        <dbReference type="SAM" id="Coils"/>
    </source>
</evidence>
<comment type="caution">
    <text evidence="5">The sequence shown here is derived from an EMBL/GenBank/DDBJ whole genome shotgun (WGS) entry which is preliminary data.</text>
</comment>
<evidence type="ECO:0000256" key="4">
    <source>
        <dbReference type="SAM" id="SignalP"/>
    </source>
</evidence>
<feature type="chain" id="PRO_5026142711" evidence="4">
    <location>
        <begin position="21"/>
        <end position="462"/>
    </location>
</feature>
<dbReference type="Proteomes" id="UP000433309">
    <property type="component" value="Unassembled WGS sequence"/>
</dbReference>
<gene>
    <name evidence="5" type="ORF">GJ699_08315</name>
</gene>
<evidence type="ECO:0000313" key="6">
    <source>
        <dbReference type="Proteomes" id="UP000433309"/>
    </source>
</evidence>
<keyword evidence="1" id="KW-0677">Repeat</keyword>
<keyword evidence="4" id="KW-0732">Signal</keyword>
<reference evidence="5 6" key="1">
    <citation type="submission" date="2019-11" db="EMBL/GenBank/DDBJ databases">
        <title>Novel species isolated from a subtropical stream in China.</title>
        <authorList>
            <person name="Lu H."/>
        </authorList>
    </citation>
    <scope>NUCLEOTIDE SEQUENCE [LARGE SCALE GENOMIC DNA]</scope>
    <source>
        <strain evidence="5 6">FT80W</strain>
    </source>
</reference>
<evidence type="ECO:0000256" key="2">
    <source>
        <dbReference type="ARBA" id="ARBA00022803"/>
    </source>
</evidence>
<dbReference type="PANTHER" id="PTHR45641:SF19">
    <property type="entry name" value="NEPHROCYSTIN-3"/>
    <property type="match status" value="1"/>
</dbReference>
<evidence type="ECO:0000256" key="1">
    <source>
        <dbReference type="ARBA" id="ARBA00022737"/>
    </source>
</evidence>
<keyword evidence="3" id="KW-0175">Coiled coil</keyword>
<feature type="signal peptide" evidence="4">
    <location>
        <begin position="1"/>
        <end position="20"/>
    </location>
</feature>
<dbReference type="InterPro" id="IPR011990">
    <property type="entry name" value="TPR-like_helical_dom_sf"/>
</dbReference>
<dbReference type="RefSeq" id="WP_154374952.1">
    <property type="nucleotide sequence ID" value="NZ_WKJK01000003.1"/>
</dbReference>
<feature type="coiled-coil region" evidence="3">
    <location>
        <begin position="292"/>
        <end position="349"/>
    </location>
</feature>
<name>A0A6I2KW42_9BURK</name>
<organism evidence="5 6">
    <name type="scientific">Duganella guangzhouensis</name>
    <dbReference type="NCBI Taxonomy" id="2666084"/>
    <lineage>
        <taxon>Bacteria</taxon>
        <taxon>Pseudomonadati</taxon>
        <taxon>Pseudomonadota</taxon>
        <taxon>Betaproteobacteria</taxon>
        <taxon>Burkholderiales</taxon>
        <taxon>Oxalobacteraceae</taxon>
        <taxon>Telluria group</taxon>
        <taxon>Duganella</taxon>
    </lineage>
</organism>
<dbReference type="Gene3D" id="1.25.40.10">
    <property type="entry name" value="Tetratricopeptide repeat domain"/>
    <property type="match status" value="2"/>
</dbReference>
<evidence type="ECO:0000313" key="5">
    <source>
        <dbReference type="EMBL" id="MRW89983.1"/>
    </source>
</evidence>
<proteinExistence type="predicted"/>
<keyword evidence="2" id="KW-0802">TPR repeat</keyword>